<accession>A0ABN9BY88</accession>
<comment type="caution">
    <text evidence="2">The sequence shown here is derived from an EMBL/GenBank/DDBJ whole genome shotgun (WGS) entry which is preliminary data.</text>
</comment>
<name>A0ABN9BY88_9NEOB</name>
<proteinExistence type="predicted"/>
<keyword evidence="3" id="KW-1185">Reference proteome</keyword>
<gene>
    <name evidence="2" type="ORF">SPARVUS_LOCUS3840252</name>
</gene>
<reference evidence="2" key="1">
    <citation type="submission" date="2023-05" db="EMBL/GenBank/DDBJ databases">
        <authorList>
            <person name="Stuckert A."/>
        </authorList>
    </citation>
    <scope>NUCLEOTIDE SEQUENCE</scope>
</reference>
<evidence type="ECO:0000256" key="1">
    <source>
        <dbReference type="SAM" id="MobiDB-lite"/>
    </source>
</evidence>
<dbReference type="Proteomes" id="UP001162483">
    <property type="component" value="Unassembled WGS sequence"/>
</dbReference>
<feature type="region of interest" description="Disordered" evidence="1">
    <location>
        <begin position="1"/>
        <end position="67"/>
    </location>
</feature>
<protein>
    <submittedName>
        <fullName evidence="2">Uncharacterized protein</fullName>
    </submittedName>
</protein>
<feature type="non-terminal residue" evidence="2">
    <location>
        <position position="1"/>
    </location>
</feature>
<evidence type="ECO:0000313" key="3">
    <source>
        <dbReference type="Proteomes" id="UP001162483"/>
    </source>
</evidence>
<dbReference type="EMBL" id="CATNWA010006455">
    <property type="protein sequence ID" value="CAI9552136.1"/>
    <property type="molecule type" value="Genomic_DNA"/>
</dbReference>
<organism evidence="2 3">
    <name type="scientific">Staurois parvus</name>
    <dbReference type="NCBI Taxonomy" id="386267"/>
    <lineage>
        <taxon>Eukaryota</taxon>
        <taxon>Metazoa</taxon>
        <taxon>Chordata</taxon>
        <taxon>Craniata</taxon>
        <taxon>Vertebrata</taxon>
        <taxon>Euteleostomi</taxon>
        <taxon>Amphibia</taxon>
        <taxon>Batrachia</taxon>
        <taxon>Anura</taxon>
        <taxon>Neobatrachia</taxon>
        <taxon>Ranoidea</taxon>
        <taxon>Ranidae</taxon>
        <taxon>Staurois</taxon>
    </lineage>
</organism>
<evidence type="ECO:0000313" key="2">
    <source>
        <dbReference type="EMBL" id="CAI9552136.1"/>
    </source>
</evidence>
<sequence>VTDTKDGAIIPPTDTKRWGTFFLPPTDTNNGATIPPPPLTPTIGHNSSPPPTDTNDGATIPPPTDDQ</sequence>